<feature type="compositionally biased region" description="Low complexity" evidence="1">
    <location>
        <begin position="110"/>
        <end position="122"/>
    </location>
</feature>
<feature type="compositionally biased region" description="Low complexity" evidence="1">
    <location>
        <begin position="92"/>
        <end position="102"/>
    </location>
</feature>
<feature type="compositionally biased region" description="Polar residues" evidence="1">
    <location>
        <begin position="1"/>
        <end position="12"/>
    </location>
</feature>
<dbReference type="Proteomes" id="UP000324800">
    <property type="component" value="Unassembled WGS sequence"/>
</dbReference>
<sequence>MTSHPFNNNNCSRDQEDSFEDFFERQGGIENLHKIQVDNLTIGDDDQRKYKSKKDYKHRSRELRPKHRKHRKSGDMTNKHGKQKDKDAQTKISDQNISSSDDSYSEISEESTSNENQTENQSKLAQMIKNRISAWEDKSVGQREEEIKAEKKKMIQKQEERLQKEQKLIEQIQKQAERRQQVAKTLGSYQRKSQPNTKPPDDNKWVRSPIIKEYLRKDPFERLALTNVAKSNNPRNLTILGANPKDVINQLISDEDKEIIQKELYGEKYKN</sequence>
<evidence type="ECO:0000313" key="3">
    <source>
        <dbReference type="Proteomes" id="UP000324800"/>
    </source>
</evidence>
<feature type="compositionally biased region" description="Basic residues" evidence="1">
    <location>
        <begin position="50"/>
        <end position="72"/>
    </location>
</feature>
<feature type="region of interest" description="Disordered" evidence="1">
    <location>
        <begin position="30"/>
        <end position="156"/>
    </location>
</feature>
<evidence type="ECO:0000313" key="2">
    <source>
        <dbReference type="EMBL" id="KAA6396795.1"/>
    </source>
</evidence>
<gene>
    <name evidence="2" type="ORF">EZS28_007678</name>
</gene>
<protein>
    <submittedName>
        <fullName evidence="2">Uncharacterized protein</fullName>
    </submittedName>
</protein>
<comment type="caution">
    <text evidence="2">The sequence shown here is derived from an EMBL/GenBank/DDBJ whole genome shotgun (WGS) entry which is preliminary data.</text>
</comment>
<feature type="region of interest" description="Disordered" evidence="1">
    <location>
        <begin position="1"/>
        <end position="20"/>
    </location>
</feature>
<dbReference type="EMBL" id="SNRW01001337">
    <property type="protein sequence ID" value="KAA6396795.1"/>
    <property type="molecule type" value="Genomic_DNA"/>
</dbReference>
<feature type="compositionally biased region" description="Basic and acidic residues" evidence="1">
    <location>
        <begin position="73"/>
        <end position="89"/>
    </location>
</feature>
<proteinExistence type="predicted"/>
<reference evidence="2 3" key="1">
    <citation type="submission" date="2019-03" db="EMBL/GenBank/DDBJ databases">
        <title>Single cell metagenomics reveals metabolic interactions within the superorganism composed of flagellate Streblomastix strix and complex community of Bacteroidetes bacteria on its surface.</title>
        <authorList>
            <person name="Treitli S.C."/>
            <person name="Kolisko M."/>
            <person name="Husnik F."/>
            <person name="Keeling P."/>
            <person name="Hampl V."/>
        </authorList>
    </citation>
    <scope>NUCLEOTIDE SEQUENCE [LARGE SCALE GENOMIC DNA]</scope>
    <source>
        <strain evidence="2">ST1C</strain>
    </source>
</reference>
<name>A0A5J4WQY5_9EUKA</name>
<accession>A0A5J4WQY5</accession>
<organism evidence="2 3">
    <name type="scientific">Streblomastix strix</name>
    <dbReference type="NCBI Taxonomy" id="222440"/>
    <lineage>
        <taxon>Eukaryota</taxon>
        <taxon>Metamonada</taxon>
        <taxon>Preaxostyla</taxon>
        <taxon>Oxymonadida</taxon>
        <taxon>Streblomastigidae</taxon>
        <taxon>Streblomastix</taxon>
    </lineage>
</organism>
<feature type="compositionally biased region" description="Polar residues" evidence="1">
    <location>
        <begin position="187"/>
        <end position="196"/>
    </location>
</feature>
<dbReference type="AlphaFoldDB" id="A0A5J4WQY5"/>
<feature type="region of interest" description="Disordered" evidence="1">
    <location>
        <begin position="174"/>
        <end position="205"/>
    </location>
</feature>
<evidence type="ECO:0000256" key="1">
    <source>
        <dbReference type="SAM" id="MobiDB-lite"/>
    </source>
</evidence>
<feature type="compositionally biased region" description="Basic and acidic residues" evidence="1">
    <location>
        <begin position="134"/>
        <end position="156"/>
    </location>
</feature>